<evidence type="ECO:0000313" key="3">
    <source>
        <dbReference type="Proteomes" id="UP000317894"/>
    </source>
</evidence>
<sequence length="408" mass="42678">MNIRLLCTTAMLVGMASAAPASALTITLRDNGAAIDEQAARGFRAAALYWESVITNDVNVNFDISFGPLGPNIIGGTGSSYDERTFVSVRNQLNAGATSTIDTVATNNLPTGAGLSMITPGYRAGAGTGNGINNNTKAWDTPTNNANGFNNRNLYFTTANGKALGYDYDPNAADAEVTFSSDFAFDFDPRDGISANTIDFIGVAIHEFGHALGFVSGVDDYDYLGTGGPAATANCGSAASPIQCRNLPAQQFSWGSVLDLYRYSNDPTNIAPGTGPVLDWSTGTNSYFSINGGATNLAGFSTGSYNGDGWQASHWKSNNTCANFIGIMNPYACDGEMDSITALDLAAFDAIGWNINFNVAQNQGYNFSTAQVAVLAGIPEPASWALMIGGFGMVGSSLRARRRVATAA</sequence>
<dbReference type="Proteomes" id="UP000317894">
    <property type="component" value="Unassembled WGS sequence"/>
</dbReference>
<keyword evidence="1" id="KW-0732">Signal</keyword>
<feature type="chain" id="PRO_5021782922" description="PEP-CTERM protein-sorting domain-containing protein" evidence="1">
    <location>
        <begin position="24"/>
        <end position="408"/>
    </location>
</feature>
<evidence type="ECO:0008006" key="4">
    <source>
        <dbReference type="Google" id="ProtNLM"/>
    </source>
</evidence>
<dbReference type="Gene3D" id="3.40.390.10">
    <property type="entry name" value="Collagenase (Catalytic Domain)"/>
    <property type="match status" value="1"/>
</dbReference>
<dbReference type="EMBL" id="VJWA01000001">
    <property type="protein sequence ID" value="TRW17270.1"/>
    <property type="molecule type" value="Genomic_DNA"/>
</dbReference>
<gene>
    <name evidence="2" type="ORF">FMM06_03535</name>
</gene>
<reference evidence="2 3" key="1">
    <citation type="submission" date="2019-07" db="EMBL/GenBank/DDBJ databases">
        <title>Novel species isolated from glacier.</title>
        <authorList>
            <person name="Liu Q."/>
            <person name="Xin Y.-H."/>
        </authorList>
    </citation>
    <scope>NUCLEOTIDE SEQUENCE [LARGE SCALE GENOMIC DNA]</scope>
    <source>
        <strain evidence="2 3">LB1R16</strain>
    </source>
</reference>
<keyword evidence="3" id="KW-1185">Reference proteome</keyword>
<name>A0A552UGC3_9SPHN</name>
<dbReference type="GO" id="GO:0008237">
    <property type="term" value="F:metallopeptidase activity"/>
    <property type="evidence" value="ECO:0007669"/>
    <property type="project" value="InterPro"/>
</dbReference>
<dbReference type="OrthoDB" id="8198236at2"/>
<organism evidence="2 3">
    <name type="scientific">Glacieibacterium frigidum</name>
    <dbReference type="NCBI Taxonomy" id="2593303"/>
    <lineage>
        <taxon>Bacteria</taxon>
        <taxon>Pseudomonadati</taxon>
        <taxon>Pseudomonadota</taxon>
        <taxon>Alphaproteobacteria</taxon>
        <taxon>Sphingomonadales</taxon>
        <taxon>Sphingosinicellaceae</taxon>
        <taxon>Glacieibacterium</taxon>
    </lineage>
</organism>
<dbReference type="SUPFAM" id="SSF55486">
    <property type="entry name" value="Metalloproteases ('zincins'), catalytic domain"/>
    <property type="match status" value="2"/>
</dbReference>
<dbReference type="NCBIfam" id="NF038122">
    <property type="entry name" value="metallo_LGF"/>
    <property type="match status" value="1"/>
</dbReference>
<feature type="signal peptide" evidence="1">
    <location>
        <begin position="1"/>
        <end position="23"/>
    </location>
</feature>
<proteinExistence type="predicted"/>
<evidence type="ECO:0000313" key="2">
    <source>
        <dbReference type="EMBL" id="TRW17270.1"/>
    </source>
</evidence>
<protein>
    <recommendedName>
        <fullName evidence="4">PEP-CTERM protein-sorting domain-containing protein</fullName>
    </recommendedName>
</protein>
<evidence type="ECO:0000256" key="1">
    <source>
        <dbReference type="SAM" id="SignalP"/>
    </source>
</evidence>
<dbReference type="NCBIfam" id="NF035944">
    <property type="entry name" value="PEPxxWA-CTERM"/>
    <property type="match status" value="1"/>
</dbReference>
<dbReference type="InterPro" id="IPR024079">
    <property type="entry name" value="MetalloPept_cat_dom_sf"/>
</dbReference>
<comment type="caution">
    <text evidence="2">The sequence shown here is derived from an EMBL/GenBank/DDBJ whole genome shotgun (WGS) entry which is preliminary data.</text>
</comment>
<dbReference type="RefSeq" id="WP_143554815.1">
    <property type="nucleotide sequence ID" value="NZ_VJWA01000001.1"/>
</dbReference>
<accession>A0A552UGC3</accession>
<dbReference type="AlphaFoldDB" id="A0A552UGC3"/>